<dbReference type="Proteomes" id="UP000078348">
    <property type="component" value="Unassembled WGS sequence"/>
</dbReference>
<organism evidence="2 3">
    <name type="scientific">Blastocystis sp. subtype 1 (strain ATCC 50177 / NandII)</name>
    <dbReference type="NCBI Taxonomy" id="478820"/>
    <lineage>
        <taxon>Eukaryota</taxon>
        <taxon>Sar</taxon>
        <taxon>Stramenopiles</taxon>
        <taxon>Bigyra</taxon>
        <taxon>Opalozoa</taxon>
        <taxon>Opalinata</taxon>
        <taxon>Blastocystidae</taxon>
        <taxon>Blastocystis</taxon>
    </lineage>
</organism>
<gene>
    <name evidence="2" type="ORF">AV274_4967</name>
</gene>
<dbReference type="InterPro" id="IPR009011">
    <property type="entry name" value="Man6P_isomerase_rcpt-bd_dom_sf"/>
</dbReference>
<dbReference type="Gene3D" id="2.70.130.10">
    <property type="entry name" value="Mannose-6-phosphate receptor binding domain"/>
    <property type="match status" value="1"/>
</dbReference>
<evidence type="ECO:0000256" key="1">
    <source>
        <dbReference type="SAM" id="MobiDB-lite"/>
    </source>
</evidence>
<feature type="compositionally biased region" description="Basic and acidic residues" evidence="1">
    <location>
        <begin position="88"/>
        <end position="97"/>
    </location>
</feature>
<evidence type="ECO:0000313" key="3">
    <source>
        <dbReference type="Proteomes" id="UP000078348"/>
    </source>
</evidence>
<sequence length="143" mass="16988">MDDGDWCSNSLARESNLIIQCDENAQKDFVVLSLSELETCHYEIKAVSPLVCRIDPSERESNPMQRPVVTGEERNEPEEDSEAEELLEENRRDRMGEFDYEMDGEFPPSRREELMHMGRDEIRRRIMKLKRELRELERYAAYK</sequence>
<dbReference type="SUPFAM" id="SSF50911">
    <property type="entry name" value="Mannose 6-phosphate receptor domain"/>
    <property type="match status" value="1"/>
</dbReference>
<dbReference type="EMBL" id="LXWW01000421">
    <property type="protein sequence ID" value="OAO13292.1"/>
    <property type="molecule type" value="Genomic_DNA"/>
</dbReference>
<proteinExistence type="predicted"/>
<name>A0A196SB07_BLAHN</name>
<evidence type="ECO:0000313" key="2">
    <source>
        <dbReference type="EMBL" id="OAO13292.1"/>
    </source>
</evidence>
<accession>A0A196SB07</accession>
<keyword evidence="3" id="KW-1185">Reference proteome</keyword>
<comment type="caution">
    <text evidence="2">The sequence shown here is derived from an EMBL/GenBank/DDBJ whole genome shotgun (WGS) entry which is preliminary data.</text>
</comment>
<feature type="compositionally biased region" description="Acidic residues" evidence="1">
    <location>
        <begin position="75"/>
        <end position="87"/>
    </location>
</feature>
<dbReference type="AlphaFoldDB" id="A0A196SB07"/>
<feature type="region of interest" description="Disordered" evidence="1">
    <location>
        <begin position="57"/>
        <end position="114"/>
    </location>
</feature>
<protein>
    <submittedName>
        <fullName evidence="2">Uncharacterized protein</fullName>
    </submittedName>
</protein>
<dbReference type="OrthoDB" id="239053at2759"/>
<reference evidence="2 3" key="1">
    <citation type="submission" date="2016-05" db="EMBL/GenBank/DDBJ databases">
        <title>Nuclear genome of Blastocystis sp. subtype 1 NandII.</title>
        <authorList>
            <person name="Gentekaki E."/>
            <person name="Curtis B."/>
            <person name="Stairs C."/>
            <person name="Eme L."/>
            <person name="Herman E."/>
            <person name="Klimes V."/>
            <person name="Arias M.C."/>
            <person name="Elias M."/>
            <person name="Hilliou F."/>
            <person name="Klute M."/>
            <person name="Malik S.-B."/>
            <person name="Pightling A."/>
            <person name="Rachubinski R."/>
            <person name="Salas D."/>
            <person name="Schlacht A."/>
            <person name="Suga H."/>
            <person name="Archibald J."/>
            <person name="Ball S.G."/>
            <person name="Clark G."/>
            <person name="Dacks J."/>
            <person name="Van Der Giezen M."/>
            <person name="Tsaousis A."/>
            <person name="Roger A."/>
        </authorList>
    </citation>
    <scope>NUCLEOTIDE SEQUENCE [LARGE SCALE GENOMIC DNA]</scope>
    <source>
        <strain evidence="3">ATCC 50177 / NandII</strain>
    </source>
</reference>